<dbReference type="RefSeq" id="WP_011341451.1">
    <property type="nucleotide sequence ID" value="NC_007498.2"/>
</dbReference>
<name>Q3A3U7_SYNC1</name>
<dbReference type="OrthoDB" id="5405929at2"/>
<evidence type="ECO:0000313" key="1">
    <source>
        <dbReference type="EMBL" id="ABA88960.1"/>
    </source>
</evidence>
<gene>
    <name evidence="1" type="ordered locus">Pcar_1717</name>
</gene>
<dbReference type="KEGG" id="pca:Pcar_1717"/>
<keyword evidence="2" id="KW-1185">Reference proteome</keyword>
<accession>Q3A3U7</accession>
<sequence>MLLRFITSFLLLTLFFPVGVFGAKVHSCEMKSNAPLASCCQRVENERSGVEGVAKWTHHCSKELLADALQPAAVGQKIQIDALQLMDAGIGITPSKHTFAEIHEVYFTRVLSYGAGGTPSVFLRICSFLI</sequence>
<dbReference type="AlphaFoldDB" id="Q3A3U7"/>
<dbReference type="Proteomes" id="UP000002534">
    <property type="component" value="Chromosome"/>
</dbReference>
<evidence type="ECO:0000313" key="2">
    <source>
        <dbReference type="Proteomes" id="UP000002534"/>
    </source>
</evidence>
<dbReference type="HOGENOM" id="CLU_1936038_0_0_7"/>
<reference evidence="2" key="1">
    <citation type="submission" date="2005-10" db="EMBL/GenBank/DDBJ databases">
        <title>Complete sequence of Pelobacter carbinolicus DSM 2380.</title>
        <authorList>
            <person name="Copeland A."/>
            <person name="Lucas S."/>
            <person name="Lapidus A."/>
            <person name="Barry K."/>
            <person name="Detter J.C."/>
            <person name="Glavina T."/>
            <person name="Hammon N."/>
            <person name="Israni S."/>
            <person name="Pitluck S."/>
            <person name="Chertkov O."/>
            <person name="Schmutz J."/>
            <person name="Larimer F."/>
            <person name="Land M."/>
            <person name="Kyrpides N."/>
            <person name="Ivanova N."/>
            <person name="Richardson P."/>
        </authorList>
    </citation>
    <scope>NUCLEOTIDE SEQUENCE [LARGE SCALE GENOMIC DNA]</scope>
    <source>
        <strain evidence="2">DSM 2380 / NBRC 103641 / GraBd1</strain>
    </source>
</reference>
<protein>
    <submittedName>
        <fullName evidence="1">Uncharacterized protein</fullName>
    </submittedName>
</protein>
<proteinExistence type="predicted"/>
<dbReference type="EMBL" id="CP000142">
    <property type="protein sequence ID" value="ABA88960.1"/>
    <property type="molecule type" value="Genomic_DNA"/>
</dbReference>
<reference evidence="1 2" key="2">
    <citation type="journal article" date="2012" name="BMC Genomics">
        <title>The genome of Pelobacter carbinolicus reveals surprising metabolic capabilities and physiological features.</title>
        <authorList>
            <person name="Aklujkar M."/>
            <person name="Haveman S.A."/>
            <person name="Didonato R.Jr."/>
            <person name="Chertkov O."/>
            <person name="Han C.S."/>
            <person name="Land M.L."/>
            <person name="Brown P."/>
            <person name="Lovley D.R."/>
        </authorList>
    </citation>
    <scope>NUCLEOTIDE SEQUENCE [LARGE SCALE GENOMIC DNA]</scope>
    <source>
        <strain evidence="2">DSM 2380 / NBRC 103641 / GraBd1</strain>
    </source>
</reference>
<organism evidence="1 2">
    <name type="scientific">Syntrophotalea carbinolica (strain DSM 2380 / NBRC 103641 / GraBd1)</name>
    <name type="common">Pelobacter carbinolicus</name>
    <dbReference type="NCBI Taxonomy" id="338963"/>
    <lineage>
        <taxon>Bacteria</taxon>
        <taxon>Pseudomonadati</taxon>
        <taxon>Thermodesulfobacteriota</taxon>
        <taxon>Desulfuromonadia</taxon>
        <taxon>Desulfuromonadales</taxon>
        <taxon>Syntrophotaleaceae</taxon>
        <taxon>Syntrophotalea</taxon>
    </lineage>
</organism>